<evidence type="ECO:0000313" key="2">
    <source>
        <dbReference type="EMBL" id="SES23434.1"/>
    </source>
</evidence>
<evidence type="ECO:0008006" key="4">
    <source>
        <dbReference type="Google" id="ProtNLM"/>
    </source>
</evidence>
<gene>
    <name evidence="2" type="ORF">SAMN04487884_12441</name>
</gene>
<protein>
    <recommendedName>
        <fullName evidence="4">ABC-2 type transport system permease protein</fullName>
    </recommendedName>
</protein>
<dbReference type="AlphaFoldDB" id="A0A1H9VPG0"/>
<keyword evidence="1" id="KW-0472">Membrane</keyword>
<name>A0A1H9VPG0_BUTFI</name>
<evidence type="ECO:0000313" key="3">
    <source>
        <dbReference type="Proteomes" id="UP000182584"/>
    </source>
</evidence>
<reference evidence="2 3" key="1">
    <citation type="submission" date="2016-10" db="EMBL/GenBank/DDBJ databases">
        <authorList>
            <person name="de Groot N.N."/>
        </authorList>
    </citation>
    <scope>NUCLEOTIDE SEQUENCE [LARGE SCALE GENOMIC DNA]</scope>
    <source>
        <strain evidence="2 3">AR40</strain>
    </source>
</reference>
<proteinExistence type="predicted"/>
<evidence type="ECO:0000256" key="1">
    <source>
        <dbReference type="SAM" id="Phobius"/>
    </source>
</evidence>
<dbReference type="EMBL" id="FOGJ01000024">
    <property type="protein sequence ID" value="SES23434.1"/>
    <property type="molecule type" value="Genomic_DNA"/>
</dbReference>
<sequence>MTRFSHFISEVNRFFFCPKVYIALLFQFALMHFFTSGIRALSIESGCKSSIWLFPFLFGYVYLQLTHGLITTYIFSSVPFMERKEIYTIIRKGRKRWLADAYAKIVGVSILIAVVNELMSILVMLPYISLESGWGKIYKTIALTDAATVFDIQISVPYLLINQFSPFEATLNVMFRMIILSITLGIIMFTVGLMSSGLVAVITGTCFSGLVIIKENLAYCFPWIRYISPFSWMNLVDNNSNHIDSFDRWNMYLLILSCVVIICVAIDVHLIRRIDFNFIDEEE</sequence>
<organism evidence="2 3">
    <name type="scientific">Butyrivibrio fibrisolvens</name>
    <dbReference type="NCBI Taxonomy" id="831"/>
    <lineage>
        <taxon>Bacteria</taxon>
        <taxon>Bacillati</taxon>
        <taxon>Bacillota</taxon>
        <taxon>Clostridia</taxon>
        <taxon>Lachnospirales</taxon>
        <taxon>Lachnospiraceae</taxon>
        <taxon>Butyrivibrio</taxon>
    </lineage>
</organism>
<feature type="transmembrane region" description="Helical" evidence="1">
    <location>
        <begin position="173"/>
        <end position="194"/>
    </location>
</feature>
<feature type="transmembrane region" description="Helical" evidence="1">
    <location>
        <begin position="249"/>
        <end position="271"/>
    </location>
</feature>
<dbReference type="Proteomes" id="UP000182584">
    <property type="component" value="Unassembled WGS sequence"/>
</dbReference>
<keyword evidence="1" id="KW-0812">Transmembrane</keyword>
<feature type="transmembrane region" description="Helical" evidence="1">
    <location>
        <begin position="61"/>
        <end position="81"/>
    </location>
</feature>
<feature type="transmembrane region" description="Helical" evidence="1">
    <location>
        <begin position="20"/>
        <end position="41"/>
    </location>
</feature>
<accession>A0A1H9VPG0</accession>
<feature type="transmembrane region" description="Helical" evidence="1">
    <location>
        <begin position="102"/>
        <end position="128"/>
    </location>
</feature>
<keyword evidence="1" id="KW-1133">Transmembrane helix</keyword>